<sequence length="329" mass="37572">MNSVTTRGLFDKHTGTMSLARFEFLTNSSRFDDRESRSECRKNDRLAVIREVFHHVTTSQKLYVPSEYCTADEQLLGIHGRCVLKMFIPSKFDKYIIKILMMCDAKTFYMLNAQVFTGKDSTPKGIPVAQYYSTEMSKPIHDTNWNLTFDNWFTSVSLAKKLLSKHSATMVGKMKSNKPEMSSLFKEIRGRKRNSEMFAFSGEETLLSYCPPKKKKMFITILSTMHDRKDEDKTVRIPEIIEIHNATKGSTQDPKFVPNLLAAITGIPGIPVQETLHIQKNTNSGRFAFCIRSIDRKSRTSCETCNKFICAEHKIKICPGCVSEGRLTK</sequence>
<dbReference type="Pfam" id="PF13843">
    <property type="entry name" value="DDE_Tnp_1_7"/>
    <property type="match status" value="1"/>
</dbReference>
<dbReference type="PANTHER" id="PTHR46599:SF6">
    <property type="entry name" value="DUAL SPECIFICITY PHOSPHATASE 26"/>
    <property type="match status" value="1"/>
</dbReference>
<protein>
    <recommendedName>
        <fullName evidence="1">PiggyBac transposable element-derived protein domain-containing protein</fullName>
    </recommendedName>
</protein>
<evidence type="ECO:0000259" key="1">
    <source>
        <dbReference type="Pfam" id="PF13843"/>
    </source>
</evidence>
<feature type="domain" description="PiggyBac transposable element-derived protein" evidence="1">
    <location>
        <begin position="14"/>
        <end position="252"/>
    </location>
</feature>
<proteinExistence type="predicted"/>
<dbReference type="InterPro" id="IPR029526">
    <property type="entry name" value="PGBD"/>
</dbReference>
<dbReference type="Proteomes" id="UP001159363">
    <property type="component" value="Chromosome 13"/>
</dbReference>
<evidence type="ECO:0000313" key="2">
    <source>
        <dbReference type="EMBL" id="KAJ8868257.1"/>
    </source>
</evidence>
<gene>
    <name evidence="2" type="ORF">PR048_029773</name>
</gene>
<dbReference type="PANTHER" id="PTHR46599">
    <property type="entry name" value="PIGGYBAC TRANSPOSABLE ELEMENT-DERIVED PROTEIN 4"/>
    <property type="match status" value="1"/>
</dbReference>
<comment type="caution">
    <text evidence="2">The sequence shown here is derived from an EMBL/GenBank/DDBJ whole genome shotgun (WGS) entry which is preliminary data.</text>
</comment>
<dbReference type="EMBL" id="JARBHB010000014">
    <property type="protein sequence ID" value="KAJ8868257.1"/>
    <property type="molecule type" value="Genomic_DNA"/>
</dbReference>
<organism evidence="2 3">
    <name type="scientific">Dryococelus australis</name>
    <dbReference type="NCBI Taxonomy" id="614101"/>
    <lineage>
        <taxon>Eukaryota</taxon>
        <taxon>Metazoa</taxon>
        <taxon>Ecdysozoa</taxon>
        <taxon>Arthropoda</taxon>
        <taxon>Hexapoda</taxon>
        <taxon>Insecta</taxon>
        <taxon>Pterygota</taxon>
        <taxon>Neoptera</taxon>
        <taxon>Polyneoptera</taxon>
        <taxon>Phasmatodea</taxon>
        <taxon>Verophasmatodea</taxon>
        <taxon>Anareolatae</taxon>
        <taxon>Phasmatidae</taxon>
        <taxon>Eurycanthinae</taxon>
        <taxon>Dryococelus</taxon>
    </lineage>
</organism>
<keyword evidence="3" id="KW-1185">Reference proteome</keyword>
<name>A0ABQ9G9V3_9NEOP</name>
<accession>A0ABQ9G9V3</accession>
<evidence type="ECO:0000313" key="3">
    <source>
        <dbReference type="Proteomes" id="UP001159363"/>
    </source>
</evidence>
<reference evidence="2 3" key="1">
    <citation type="submission" date="2023-02" db="EMBL/GenBank/DDBJ databases">
        <title>LHISI_Scaffold_Assembly.</title>
        <authorList>
            <person name="Stuart O.P."/>
            <person name="Cleave R."/>
            <person name="Magrath M.J.L."/>
            <person name="Mikheyev A.S."/>
        </authorList>
    </citation>
    <scope>NUCLEOTIDE SEQUENCE [LARGE SCALE GENOMIC DNA]</scope>
    <source>
        <strain evidence="2">Daus_M_001</strain>
        <tissue evidence="2">Leg muscle</tissue>
    </source>
</reference>